<dbReference type="Proteomes" id="UP000199428">
    <property type="component" value="Unassembled WGS sequence"/>
</dbReference>
<dbReference type="EMBL" id="FMWK01000017">
    <property type="protein sequence ID" value="SCZ80882.1"/>
    <property type="molecule type" value="Genomic_DNA"/>
</dbReference>
<sequence>MKCPCCGNEVCPFNALLKYIVDQESASTKSDYNTENENTKKSQ</sequence>
<reference evidence="1 2" key="1">
    <citation type="submission" date="2016-10" db="EMBL/GenBank/DDBJ databases">
        <authorList>
            <person name="de Groot N.N."/>
        </authorList>
    </citation>
    <scope>NUCLEOTIDE SEQUENCE [LARGE SCALE GENOMIC DNA]</scope>
    <source>
        <strain evidence="1 2">DSM 10317</strain>
    </source>
</reference>
<name>A0A1G5S3A0_PSEXY</name>
<dbReference type="RefSeq" id="WP_278244639.1">
    <property type="nucleotide sequence ID" value="NZ_FMWK01000017.1"/>
</dbReference>
<gene>
    <name evidence="1" type="ORF">SAMN02910350_02523</name>
</gene>
<protein>
    <submittedName>
        <fullName evidence="1">Uncharacterized protein</fullName>
    </submittedName>
</protein>
<organism evidence="1 2">
    <name type="scientific">Pseudobutyrivibrio xylanivorans</name>
    <dbReference type="NCBI Taxonomy" id="185007"/>
    <lineage>
        <taxon>Bacteria</taxon>
        <taxon>Bacillati</taxon>
        <taxon>Bacillota</taxon>
        <taxon>Clostridia</taxon>
        <taxon>Lachnospirales</taxon>
        <taxon>Lachnospiraceae</taxon>
        <taxon>Pseudobutyrivibrio</taxon>
    </lineage>
</organism>
<proteinExistence type="predicted"/>
<dbReference type="AlphaFoldDB" id="A0A1G5S3A0"/>
<evidence type="ECO:0000313" key="2">
    <source>
        <dbReference type="Proteomes" id="UP000199428"/>
    </source>
</evidence>
<evidence type="ECO:0000313" key="1">
    <source>
        <dbReference type="EMBL" id="SCZ80882.1"/>
    </source>
</evidence>
<accession>A0A1G5S3A0</accession>